<dbReference type="AlphaFoldDB" id="E5RYK6"/>
<reference evidence="1 2" key="1">
    <citation type="submission" date="2015-01" db="EMBL/GenBank/DDBJ databases">
        <title>Evolution of Trichinella species and genotypes.</title>
        <authorList>
            <person name="Korhonen P.K."/>
            <person name="Edoardo P."/>
            <person name="Giuseppe L.R."/>
            <person name="Gasser R.B."/>
        </authorList>
    </citation>
    <scope>NUCLEOTIDE SEQUENCE [LARGE SCALE GENOMIC DNA]</scope>
    <source>
        <strain evidence="1">ISS3</strain>
    </source>
</reference>
<keyword evidence="2" id="KW-1185">Reference proteome</keyword>
<accession>E5RYK6</accession>
<organism evidence="1 2">
    <name type="scientific">Trichinella spiralis</name>
    <name type="common">Trichina worm</name>
    <dbReference type="NCBI Taxonomy" id="6334"/>
    <lineage>
        <taxon>Eukaryota</taxon>
        <taxon>Metazoa</taxon>
        <taxon>Ecdysozoa</taxon>
        <taxon>Nematoda</taxon>
        <taxon>Enoplea</taxon>
        <taxon>Dorylaimia</taxon>
        <taxon>Trichinellida</taxon>
        <taxon>Trichinellidae</taxon>
        <taxon>Trichinella</taxon>
    </lineage>
</organism>
<dbReference type="InParanoid" id="E5RYK6"/>
<dbReference type="Proteomes" id="UP000054776">
    <property type="component" value="Unassembled WGS sequence"/>
</dbReference>
<proteinExistence type="predicted"/>
<dbReference type="RefSeq" id="XP_003381568.1">
    <property type="nucleotide sequence ID" value="XM_003381520.1"/>
</dbReference>
<gene>
    <name evidence="1" type="ORF">T01_9878</name>
</gene>
<protein>
    <submittedName>
        <fullName evidence="1">Uncharacterized protein</fullName>
    </submittedName>
</protein>
<dbReference type="EMBL" id="JYDH01000081">
    <property type="protein sequence ID" value="KRY33531.1"/>
    <property type="molecule type" value="Genomic_DNA"/>
</dbReference>
<comment type="caution">
    <text evidence="1">The sequence shown here is derived from an EMBL/GenBank/DDBJ whole genome shotgun (WGS) entry which is preliminary data.</text>
</comment>
<name>E5RYK6_TRISP</name>
<evidence type="ECO:0000313" key="2">
    <source>
        <dbReference type="Proteomes" id="UP000054776"/>
    </source>
</evidence>
<evidence type="ECO:0000313" key="1">
    <source>
        <dbReference type="EMBL" id="KRY33531.1"/>
    </source>
</evidence>
<sequence>MVVSTIGIQPIWTARLLDRQSKATVDDIKVVNKIHDRAHHDQFPLITAARKLFPHILANARTQREVIAFDKSLVAFNCSARPDISRCMIFLLLRETKSTALSGPVSRRISARSFRMKKLCDAVSKRMKTTCDYPACIPLICSLHTLSNQLFELRSHWRSGLHCRTVTMGCCFRAADLSTKCCRQNLIRFLICGLYKSQDDQLGYDYSMSIVSRS</sequence>
<dbReference type="KEGG" id="tsp:Tsp_07257"/>
<dbReference type="HOGENOM" id="CLU_1290478_0_0_1"/>
<dbReference type="OrthoDB" id="5920076at2759"/>